<evidence type="ECO:0000256" key="1">
    <source>
        <dbReference type="PIRSR" id="PIRSR000915-1"/>
    </source>
</evidence>
<feature type="binding site" evidence="3">
    <location>
        <position position="268"/>
    </location>
    <ligand>
        <name>Mg(2+)</name>
        <dbReference type="ChEBI" id="CHEBI:18420"/>
    </ligand>
</feature>
<dbReference type="InterPro" id="IPR036412">
    <property type="entry name" value="HAD-like_sf"/>
</dbReference>
<comment type="cofactor">
    <cofactor evidence="3">
        <name>Mg(2+)</name>
        <dbReference type="ChEBI" id="CHEBI:18420"/>
    </cofactor>
    <text evidence="3">Divalent metal ions. Mg(2+) is the most effective.</text>
</comment>
<accession>A0A238FKT9</accession>
<keyword evidence="3" id="KW-0479">Metal-binding</keyword>
<protein>
    <submittedName>
        <fullName evidence="4">BQ2448_6834 protein</fullName>
    </submittedName>
</protein>
<dbReference type="Gene3D" id="3.40.50.1000">
    <property type="entry name" value="HAD superfamily/HAD-like"/>
    <property type="match status" value="2"/>
</dbReference>
<feature type="binding site" evidence="3">
    <location>
        <position position="35"/>
    </location>
    <ligand>
        <name>Mg(2+)</name>
        <dbReference type="ChEBI" id="CHEBI:18420"/>
    </ligand>
</feature>
<dbReference type="GO" id="GO:0004035">
    <property type="term" value="F:alkaline phosphatase activity"/>
    <property type="evidence" value="ECO:0007669"/>
    <property type="project" value="TreeGrafter"/>
</dbReference>
<dbReference type="GO" id="GO:0046872">
    <property type="term" value="F:metal ion binding"/>
    <property type="evidence" value="ECO:0007669"/>
    <property type="project" value="UniProtKB-KW"/>
</dbReference>
<evidence type="ECO:0000256" key="3">
    <source>
        <dbReference type="PIRSR" id="PIRSR000915-3"/>
    </source>
</evidence>
<evidence type="ECO:0000313" key="5">
    <source>
        <dbReference type="Proteomes" id="UP000198372"/>
    </source>
</evidence>
<organism evidence="4 5">
    <name type="scientific">Microbotryum intermedium</name>
    <dbReference type="NCBI Taxonomy" id="269621"/>
    <lineage>
        <taxon>Eukaryota</taxon>
        <taxon>Fungi</taxon>
        <taxon>Dikarya</taxon>
        <taxon>Basidiomycota</taxon>
        <taxon>Pucciniomycotina</taxon>
        <taxon>Microbotryomycetes</taxon>
        <taxon>Microbotryales</taxon>
        <taxon>Microbotryaceae</taxon>
        <taxon>Microbotryum</taxon>
    </lineage>
</organism>
<dbReference type="STRING" id="269621.A0A238FKT9"/>
<feature type="binding site" evidence="2">
    <location>
        <position position="243"/>
    </location>
    <ligand>
        <name>substrate</name>
    </ligand>
</feature>
<feature type="active site" description="Nucleophile" evidence="1">
    <location>
        <position position="35"/>
    </location>
</feature>
<dbReference type="InterPro" id="IPR023214">
    <property type="entry name" value="HAD_sf"/>
</dbReference>
<dbReference type="AlphaFoldDB" id="A0A238FKT9"/>
<dbReference type="PANTHER" id="PTHR19288">
    <property type="entry name" value="4-NITROPHENYLPHOSPHATASE-RELATED"/>
    <property type="match status" value="1"/>
</dbReference>
<name>A0A238FKT9_9BASI</name>
<sequence length="341" mass="37606">MSTCTSTSTTPGPKALSTPQDLAELIRRHDTFLFDCDGVIWSGPAGDVLTPHIIPTLHYLHSLQKRCCFVTNNATRSRQDYHSKFHHLGLVEVQLDDIFTCGSATASYIKEVVLPEIRGRGGKENIYLIGQESMEQELRGEGLEWTGGSDPEDDVLLADQDFSSITPNPEIGMVVYSFQMRINYKQLAKAFNYLGSNPGYQLIMTNDDHSMKAQGGGILPGEGAIASVLYGARQDLKPLIVGKPYKPLLDVVRRTLNYDPEKTIFVGDRLETDVLFGRRGGLTTLLVWTGFSKPSQLTSLTADELPHYTTGSVGELLKAKEVFDVVGHDGQTHDSVPEMKN</sequence>
<dbReference type="InterPro" id="IPR006357">
    <property type="entry name" value="HAD-SF_hydro_IIA"/>
</dbReference>
<dbReference type="EMBL" id="FMSP01000020">
    <property type="protein sequence ID" value="SCV74402.1"/>
    <property type="molecule type" value="Genomic_DNA"/>
</dbReference>
<gene>
    <name evidence="4" type="ORF">BQ2448_6834</name>
</gene>
<dbReference type="Proteomes" id="UP000198372">
    <property type="component" value="Unassembled WGS sequence"/>
</dbReference>
<dbReference type="OrthoDB" id="413953at2759"/>
<dbReference type="Pfam" id="PF13344">
    <property type="entry name" value="Hydrolase_6"/>
    <property type="match status" value="1"/>
</dbReference>
<dbReference type="PIRSF" id="PIRSF000915">
    <property type="entry name" value="PGP-type_phosphatase"/>
    <property type="match status" value="1"/>
</dbReference>
<dbReference type="NCBIfam" id="TIGR01460">
    <property type="entry name" value="HAD-SF-IIA"/>
    <property type="match status" value="1"/>
</dbReference>
<feature type="binding site" evidence="3">
    <location>
        <position position="37"/>
    </location>
    <ligand>
        <name>Mg(2+)</name>
        <dbReference type="ChEBI" id="CHEBI:18420"/>
    </ligand>
</feature>
<keyword evidence="3" id="KW-0460">Magnesium</keyword>
<dbReference type="GO" id="GO:0008967">
    <property type="term" value="F:phosphoglycolate phosphatase activity"/>
    <property type="evidence" value="ECO:0007669"/>
    <property type="project" value="TreeGrafter"/>
</dbReference>
<dbReference type="PANTHER" id="PTHR19288:SF46">
    <property type="entry name" value="HALOACID DEHALOGENASE-LIKE HYDROLASE DOMAIN-CONTAINING PROTEIN 2"/>
    <property type="match status" value="1"/>
</dbReference>
<proteinExistence type="predicted"/>
<dbReference type="SUPFAM" id="SSF56784">
    <property type="entry name" value="HAD-like"/>
    <property type="match status" value="1"/>
</dbReference>
<evidence type="ECO:0000313" key="4">
    <source>
        <dbReference type="EMBL" id="SCV74402.1"/>
    </source>
</evidence>
<dbReference type="Pfam" id="PF13242">
    <property type="entry name" value="Hydrolase_like"/>
    <property type="match status" value="1"/>
</dbReference>
<evidence type="ECO:0000256" key="2">
    <source>
        <dbReference type="PIRSR" id="PIRSR000915-2"/>
    </source>
</evidence>
<reference evidence="5" key="1">
    <citation type="submission" date="2016-09" db="EMBL/GenBank/DDBJ databases">
        <authorList>
            <person name="Jeantristanb JTB J.-T."/>
            <person name="Ricardo R."/>
        </authorList>
    </citation>
    <scope>NUCLEOTIDE SEQUENCE [LARGE SCALE GENOMIC DNA]</scope>
</reference>
<dbReference type="GO" id="GO:0005737">
    <property type="term" value="C:cytoplasm"/>
    <property type="evidence" value="ECO:0007669"/>
    <property type="project" value="TreeGrafter"/>
</dbReference>
<feature type="active site" description="Proton donor" evidence="1">
    <location>
        <position position="37"/>
    </location>
</feature>
<keyword evidence="5" id="KW-1185">Reference proteome</keyword>